<sequence length="360" mass="39146">MRGIVVFTALLCATNAVQTPHVRSSSDGLDTAQDSPAGYPTGTGQAMHSSGKQGSILELPSHSYGFQPTSKSDVAVHPHPDPRLFIIALAGRVIFKTIQRTYYFVINDVLRKLLGQKVAGKNEKITTSFIQHALEKVTYIVFTVPINEEGAKGRQSIVVGADAGDAGKVRRSGEDSEKDSINSVTWDISDIGAHSAGNLLDDRPIVSDSLRARMIGTGIGNVTYLHTSSSGSKASVLAYLGGDGVYHYHWRPAQTLPSVVHRDQEFKKHFPFFDADGAGFKISAQYSVDPKQPQLAAKDAKRIAAAVVNDLLKARKSASSVGYEEQLENSQAIAHRLCFIAEDKKFNLDREMEKCFGKKK</sequence>
<evidence type="ECO:0000313" key="4">
    <source>
        <dbReference type="Proteomes" id="UP000799439"/>
    </source>
</evidence>
<keyword evidence="2" id="KW-0732">Signal</keyword>
<dbReference type="Proteomes" id="UP000799439">
    <property type="component" value="Unassembled WGS sequence"/>
</dbReference>
<feature type="chain" id="PRO_5040479630" evidence="2">
    <location>
        <begin position="17"/>
        <end position="360"/>
    </location>
</feature>
<proteinExistence type="predicted"/>
<comment type="caution">
    <text evidence="3">The sequence shown here is derived from an EMBL/GenBank/DDBJ whole genome shotgun (WGS) entry which is preliminary data.</text>
</comment>
<feature type="signal peptide" evidence="2">
    <location>
        <begin position="1"/>
        <end position="16"/>
    </location>
</feature>
<dbReference type="AlphaFoldDB" id="A0A9P4J3J9"/>
<feature type="region of interest" description="Disordered" evidence="1">
    <location>
        <begin position="21"/>
        <end position="52"/>
    </location>
</feature>
<dbReference type="EMBL" id="ML996084">
    <property type="protein sequence ID" value="KAF2154471.1"/>
    <property type="molecule type" value="Genomic_DNA"/>
</dbReference>
<reference evidence="3" key="1">
    <citation type="journal article" date="2020" name="Stud. Mycol.">
        <title>101 Dothideomycetes genomes: a test case for predicting lifestyles and emergence of pathogens.</title>
        <authorList>
            <person name="Haridas S."/>
            <person name="Albert R."/>
            <person name="Binder M."/>
            <person name="Bloem J."/>
            <person name="Labutti K."/>
            <person name="Salamov A."/>
            <person name="Andreopoulos B."/>
            <person name="Baker S."/>
            <person name="Barry K."/>
            <person name="Bills G."/>
            <person name="Bluhm B."/>
            <person name="Cannon C."/>
            <person name="Castanera R."/>
            <person name="Culley D."/>
            <person name="Daum C."/>
            <person name="Ezra D."/>
            <person name="Gonzalez J."/>
            <person name="Henrissat B."/>
            <person name="Kuo A."/>
            <person name="Liang C."/>
            <person name="Lipzen A."/>
            <person name="Lutzoni F."/>
            <person name="Magnuson J."/>
            <person name="Mondo S."/>
            <person name="Nolan M."/>
            <person name="Ohm R."/>
            <person name="Pangilinan J."/>
            <person name="Park H.-J."/>
            <person name="Ramirez L."/>
            <person name="Alfaro M."/>
            <person name="Sun H."/>
            <person name="Tritt A."/>
            <person name="Yoshinaga Y."/>
            <person name="Zwiers L.-H."/>
            <person name="Turgeon B."/>
            <person name="Goodwin S."/>
            <person name="Spatafora J."/>
            <person name="Crous P."/>
            <person name="Grigoriev I."/>
        </authorList>
    </citation>
    <scope>NUCLEOTIDE SEQUENCE</scope>
    <source>
        <strain evidence="3">CBS 260.36</strain>
    </source>
</reference>
<keyword evidence="4" id="KW-1185">Reference proteome</keyword>
<evidence type="ECO:0000256" key="2">
    <source>
        <dbReference type="SAM" id="SignalP"/>
    </source>
</evidence>
<accession>A0A9P4J3J9</accession>
<evidence type="ECO:0000256" key="1">
    <source>
        <dbReference type="SAM" id="MobiDB-lite"/>
    </source>
</evidence>
<organism evidence="3 4">
    <name type="scientific">Myriangium duriaei CBS 260.36</name>
    <dbReference type="NCBI Taxonomy" id="1168546"/>
    <lineage>
        <taxon>Eukaryota</taxon>
        <taxon>Fungi</taxon>
        <taxon>Dikarya</taxon>
        <taxon>Ascomycota</taxon>
        <taxon>Pezizomycotina</taxon>
        <taxon>Dothideomycetes</taxon>
        <taxon>Dothideomycetidae</taxon>
        <taxon>Myriangiales</taxon>
        <taxon>Myriangiaceae</taxon>
        <taxon>Myriangium</taxon>
    </lineage>
</organism>
<evidence type="ECO:0000313" key="3">
    <source>
        <dbReference type="EMBL" id="KAF2154471.1"/>
    </source>
</evidence>
<feature type="compositionally biased region" description="Polar residues" evidence="1">
    <location>
        <begin position="21"/>
        <end position="34"/>
    </location>
</feature>
<gene>
    <name evidence="3" type="ORF">K461DRAFT_267478</name>
</gene>
<protein>
    <submittedName>
        <fullName evidence="3">Uncharacterized protein</fullName>
    </submittedName>
</protein>
<name>A0A9P4J3J9_9PEZI</name>
<feature type="compositionally biased region" description="Polar residues" evidence="1">
    <location>
        <begin position="42"/>
        <end position="52"/>
    </location>
</feature>